<evidence type="ECO:0000313" key="6">
    <source>
        <dbReference type="EMBL" id="KEH25630.1"/>
    </source>
</evidence>
<dbReference type="AlphaFoldDB" id="A0A072UII1"/>
<sequence length="226" mass="24700">MKKTACSSSYESTDSSSDEEVAQSNPKPKTLTVKPSSFDEYSTSDDEYLPSDKEVVQSNPKPQTLTAGLVFKSGSKRSIDNSGNPNEVPPAKKPETMSELLPLVDSSLMTITTSADVKEYQNSFVFEMDLPGLKSGDIKVEVEDDKVVVITGERKREEGGGGVKYLNMEQRRMFGKFSGRFLLPENANADAVSAVCRDGVLTVTALKKLPPPQNPNKPRRTIVCLN</sequence>
<dbReference type="Proteomes" id="UP000002051">
    <property type="component" value="Chromosome 6"/>
</dbReference>
<dbReference type="Pfam" id="PF00011">
    <property type="entry name" value="HSP20"/>
    <property type="match status" value="1"/>
</dbReference>
<evidence type="ECO:0000256" key="2">
    <source>
        <dbReference type="PROSITE-ProRule" id="PRU00285"/>
    </source>
</evidence>
<name>A0A072UII1_MEDTR</name>
<dbReference type="InterPro" id="IPR002068">
    <property type="entry name" value="A-crystallin/Hsp20_dom"/>
</dbReference>
<reference evidence="6 9" key="1">
    <citation type="journal article" date="2011" name="Nature">
        <title>The Medicago genome provides insight into the evolution of rhizobial symbioses.</title>
        <authorList>
            <person name="Young N.D."/>
            <person name="Debelle F."/>
            <person name="Oldroyd G.E."/>
            <person name="Geurts R."/>
            <person name="Cannon S.B."/>
            <person name="Udvardi M.K."/>
            <person name="Benedito V.A."/>
            <person name="Mayer K.F."/>
            <person name="Gouzy J."/>
            <person name="Schoof H."/>
            <person name="Van de Peer Y."/>
            <person name="Proost S."/>
            <person name="Cook D.R."/>
            <person name="Meyers B.C."/>
            <person name="Spannagl M."/>
            <person name="Cheung F."/>
            <person name="De Mita S."/>
            <person name="Krishnakumar V."/>
            <person name="Gundlach H."/>
            <person name="Zhou S."/>
            <person name="Mudge J."/>
            <person name="Bharti A.K."/>
            <person name="Murray J.D."/>
            <person name="Naoumkina M.A."/>
            <person name="Rosen B."/>
            <person name="Silverstein K.A."/>
            <person name="Tang H."/>
            <person name="Rombauts S."/>
            <person name="Zhao P.X."/>
            <person name="Zhou P."/>
            <person name="Barbe V."/>
            <person name="Bardou P."/>
            <person name="Bechner M."/>
            <person name="Bellec A."/>
            <person name="Berger A."/>
            <person name="Berges H."/>
            <person name="Bidwell S."/>
            <person name="Bisseling T."/>
            <person name="Choisne N."/>
            <person name="Couloux A."/>
            <person name="Denny R."/>
            <person name="Deshpande S."/>
            <person name="Dai X."/>
            <person name="Doyle J.J."/>
            <person name="Dudez A.M."/>
            <person name="Farmer A.D."/>
            <person name="Fouteau S."/>
            <person name="Franken C."/>
            <person name="Gibelin C."/>
            <person name="Gish J."/>
            <person name="Goldstein S."/>
            <person name="Gonzalez A.J."/>
            <person name="Green P.J."/>
            <person name="Hallab A."/>
            <person name="Hartog M."/>
            <person name="Hua A."/>
            <person name="Humphray S.J."/>
            <person name="Jeong D.H."/>
            <person name="Jing Y."/>
            <person name="Jocker A."/>
            <person name="Kenton S.M."/>
            <person name="Kim D.J."/>
            <person name="Klee K."/>
            <person name="Lai H."/>
            <person name="Lang C."/>
            <person name="Lin S."/>
            <person name="Macmil S.L."/>
            <person name="Magdelenat G."/>
            <person name="Matthews L."/>
            <person name="McCorrison J."/>
            <person name="Monaghan E.L."/>
            <person name="Mun J.H."/>
            <person name="Najar F.Z."/>
            <person name="Nicholson C."/>
            <person name="Noirot C."/>
            <person name="O'Bleness M."/>
            <person name="Paule C.R."/>
            <person name="Poulain J."/>
            <person name="Prion F."/>
            <person name="Qin B."/>
            <person name="Qu C."/>
            <person name="Retzel E.F."/>
            <person name="Riddle C."/>
            <person name="Sallet E."/>
            <person name="Samain S."/>
            <person name="Samson N."/>
            <person name="Sanders I."/>
            <person name="Saurat O."/>
            <person name="Scarpelli C."/>
            <person name="Schiex T."/>
            <person name="Segurens B."/>
            <person name="Severin A.J."/>
            <person name="Sherrier D.J."/>
            <person name="Shi R."/>
            <person name="Sims S."/>
            <person name="Singer S.R."/>
            <person name="Sinharoy S."/>
            <person name="Sterck L."/>
            <person name="Viollet A."/>
            <person name="Wang B.B."/>
            <person name="Wang K."/>
            <person name="Wang M."/>
            <person name="Wang X."/>
            <person name="Warfsmann J."/>
            <person name="Weissenbach J."/>
            <person name="White D.D."/>
            <person name="White J.D."/>
            <person name="Wiley G.B."/>
            <person name="Wincker P."/>
            <person name="Xing Y."/>
            <person name="Yang L."/>
            <person name="Yao Z."/>
            <person name="Ying F."/>
            <person name="Zhai J."/>
            <person name="Zhou L."/>
            <person name="Zuber A."/>
            <person name="Denarie J."/>
            <person name="Dixon R.A."/>
            <person name="May G.D."/>
            <person name="Schwartz D.C."/>
            <person name="Rogers J."/>
            <person name="Quetier F."/>
            <person name="Town C.D."/>
            <person name="Roe B.A."/>
        </authorList>
    </citation>
    <scope>NUCLEOTIDE SEQUENCE [LARGE SCALE GENOMIC DNA]</scope>
    <source>
        <strain evidence="6">A17</strain>
        <strain evidence="8 9">cv. Jemalong A17</strain>
    </source>
</reference>
<evidence type="ECO:0000256" key="1">
    <source>
        <dbReference type="ARBA" id="ARBA00023016"/>
    </source>
</evidence>
<accession>A0A072UII1</accession>
<evidence type="ECO:0000256" key="4">
    <source>
        <dbReference type="SAM" id="MobiDB-lite"/>
    </source>
</evidence>
<dbReference type="GO" id="GO:0006457">
    <property type="term" value="P:protein folding"/>
    <property type="evidence" value="ECO:0000318"/>
    <property type="project" value="GO_Central"/>
</dbReference>
<reference evidence="8" key="3">
    <citation type="submission" date="2015-04" db="UniProtKB">
        <authorList>
            <consortium name="EnsemblPlants"/>
        </authorList>
    </citation>
    <scope>IDENTIFICATION</scope>
    <source>
        <strain evidence="8">cv. Jemalong A17</strain>
    </source>
</reference>
<dbReference type="InterPro" id="IPR031107">
    <property type="entry name" value="Small_HSP"/>
</dbReference>
<dbReference type="GO" id="GO:0009408">
    <property type="term" value="P:response to heat"/>
    <property type="evidence" value="ECO:0000318"/>
    <property type="project" value="GO_Central"/>
</dbReference>
<dbReference type="EnsemblPlants" id="KEH25630">
    <property type="protein sequence ID" value="KEH25630"/>
    <property type="gene ID" value="MTR_6g033150"/>
</dbReference>
<dbReference type="GO" id="GO:0051259">
    <property type="term" value="P:protein complex oligomerization"/>
    <property type="evidence" value="ECO:0000318"/>
    <property type="project" value="GO_Central"/>
</dbReference>
<evidence type="ECO:0000313" key="7">
    <source>
        <dbReference type="EMBL" id="RHN50837.1"/>
    </source>
</evidence>
<dbReference type="EMBL" id="CM001222">
    <property type="protein sequence ID" value="KEH25630.1"/>
    <property type="molecule type" value="Genomic_DNA"/>
</dbReference>
<dbReference type="PROSITE" id="PS01031">
    <property type="entry name" value="SHSP"/>
    <property type="match status" value="1"/>
</dbReference>
<feature type="compositionally biased region" description="Polar residues" evidence="4">
    <location>
        <begin position="56"/>
        <end position="66"/>
    </location>
</feature>
<protein>
    <submittedName>
        <fullName evidence="6">Hsp20/alpha crystallin family protein</fullName>
    </submittedName>
    <submittedName>
        <fullName evidence="7">Putative small heat shock protein HSP20</fullName>
    </submittedName>
</protein>
<dbReference type="GO" id="GO:0051082">
    <property type="term" value="F:unfolded protein binding"/>
    <property type="evidence" value="ECO:0000318"/>
    <property type="project" value="GO_Central"/>
</dbReference>
<gene>
    <name evidence="6" type="ordered locus">MTR_6g033150</name>
    <name evidence="7" type="ORF">MtrunA17_Chr6g0461861</name>
</gene>
<reference evidence="7" key="4">
    <citation type="journal article" date="2018" name="Nat. Plants">
        <title>Whole-genome landscape of Medicago truncatula symbiotic genes.</title>
        <authorList>
            <person name="Pecrix Y."/>
            <person name="Gamas P."/>
            <person name="Carrere S."/>
        </authorList>
    </citation>
    <scope>NUCLEOTIDE SEQUENCE</scope>
    <source>
        <tissue evidence="7">Leaves</tissue>
    </source>
</reference>
<reference evidence="6 9" key="2">
    <citation type="journal article" date="2014" name="BMC Genomics">
        <title>An improved genome release (version Mt4.0) for the model legume Medicago truncatula.</title>
        <authorList>
            <person name="Tang H."/>
            <person name="Krishnakumar V."/>
            <person name="Bidwell S."/>
            <person name="Rosen B."/>
            <person name="Chan A."/>
            <person name="Zhou S."/>
            <person name="Gentzbittel L."/>
            <person name="Childs K.L."/>
            <person name="Yandell M."/>
            <person name="Gundlach H."/>
            <person name="Mayer K.F."/>
            <person name="Schwartz D.C."/>
            <person name="Town C.D."/>
        </authorList>
    </citation>
    <scope>GENOME REANNOTATION</scope>
    <source>
        <strain evidence="6">A17</strain>
        <strain evidence="8 9">cv. Jemalong A17</strain>
    </source>
</reference>
<feature type="region of interest" description="Disordered" evidence="4">
    <location>
        <begin position="1"/>
        <end position="94"/>
    </location>
</feature>
<organism evidence="6 9">
    <name type="scientific">Medicago truncatula</name>
    <name type="common">Barrel medic</name>
    <name type="synonym">Medicago tribuloides</name>
    <dbReference type="NCBI Taxonomy" id="3880"/>
    <lineage>
        <taxon>Eukaryota</taxon>
        <taxon>Viridiplantae</taxon>
        <taxon>Streptophyta</taxon>
        <taxon>Embryophyta</taxon>
        <taxon>Tracheophyta</taxon>
        <taxon>Spermatophyta</taxon>
        <taxon>Magnoliopsida</taxon>
        <taxon>eudicotyledons</taxon>
        <taxon>Gunneridae</taxon>
        <taxon>Pentapetalae</taxon>
        <taxon>rosids</taxon>
        <taxon>fabids</taxon>
        <taxon>Fabales</taxon>
        <taxon>Fabaceae</taxon>
        <taxon>Papilionoideae</taxon>
        <taxon>50 kb inversion clade</taxon>
        <taxon>NPAAA clade</taxon>
        <taxon>Hologalegina</taxon>
        <taxon>IRL clade</taxon>
        <taxon>Trifolieae</taxon>
        <taxon>Medicago</taxon>
    </lineage>
</organism>
<dbReference type="HOGENOM" id="CLU_1226426_0_0_1"/>
<evidence type="ECO:0000313" key="8">
    <source>
        <dbReference type="EnsemblPlants" id="KEH25630"/>
    </source>
</evidence>
<keyword evidence="1 7" id="KW-0346">Stress response</keyword>
<comment type="similarity">
    <text evidence="2 3">Belongs to the small heat shock protein (HSP20) family.</text>
</comment>
<evidence type="ECO:0000256" key="3">
    <source>
        <dbReference type="RuleBase" id="RU003616"/>
    </source>
</evidence>
<proteinExistence type="inferred from homology"/>
<evidence type="ECO:0000259" key="5">
    <source>
        <dbReference type="PROSITE" id="PS01031"/>
    </source>
</evidence>
<evidence type="ECO:0000313" key="9">
    <source>
        <dbReference type="Proteomes" id="UP000002051"/>
    </source>
</evidence>
<dbReference type="Gramene" id="rna35174">
    <property type="protein sequence ID" value="RHN50837.1"/>
    <property type="gene ID" value="gene35174"/>
</dbReference>
<dbReference type="EMBL" id="PSQE01000006">
    <property type="protein sequence ID" value="RHN50837.1"/>
    <property type="molecule type" value="Genomic_DNA"/>
</dbReference>
<feature type="domain" description="SHSP" evidence="5">
    <location>
        <begin position="106"/>
        <end position="226"/>
    </location>
</feature>
<dbReference type="SUPFAM" id="SSF49764">
    <property type="entry name" value="HSP20-like chaperones"/>
    <property type="match status" value="1"/>
</dbReference>
<dbReference type="OrthoDB" id="1431247at2759"/>
<dbReference type="GO" id="GO:0042542">
    <property type="term" value="P:response to hydrogen peroxide"/>
    <property type="evidence" value="ECO:0000318"/>
    <property type="project" value="GO_Central"/>
</dbReference>
<dbReference type="GO" id="GO:0009651">
    <property type="term" value="P:response to salt stress"/>
    <property type="evidence" value="ECO:0000318"/>
    <property type="project" value="GO_Central"/>
</dbReference>
<dbReference type="Gene3D" id="2.60.40.790">
    <property type="match status" value="1"/>
</dbReference>
<feature type="compositionally biased region" description="Polar residues" evidence="4">
    <location>
        <begin position="22"/>
        <end position="41"/>
    </location>
</feature>
<keyword evidence="9" id="KW-1185">Reference proteome</keyword>
<dbReference type="InterPro" id="IPR008978">
    <property type="entry name" value="HSP20-like_chaperone"/>
</dbReference>
<dbReference type="CDD" id="cd06464">
    <property type="entry name" value="ACD_sHsps-like"/>
    <property type="match status" value="1"/>
</dbReference>
<dbReference type="Proteomes" id="UP000265566">
    <property type="component" value="Chromosome 6"/>
</dbReference>
<dbReference type="PANTHER" id="PTHR11527">
    <property type="entry name" value="HEAT-SHOCK PROTEIN 20 FAMILY MEMBER"/>
    <property type="match status" value="1"/>
</dbReference>